<dbReference type="PANTHER" id="PTHR47292">
    <property type="entry name" value="TRANSCRIPTION ELONGATION FACTOR (TFIIS) FAMILY PROTEIN-RELATED"/>
    <property type="match status" value="1"/>
</dbReference>
<feature type="compositionally biased region" description="Basic and acidic residues" evidence="1">
    <location>
        <begin position="121"/>
        <end position="130"/>
    </location>
</feature>
<protein>
    <submittedName>
        <fullName evidence="2">Uncharacterized protein</fullName>
    </submittedName>
</protein>
<dbReference type="AlphaFoldDB" id="A0AAV6WFT0"/>
<dbReference type="EMBL" id="WHWC01000015">
    <property type="protein sequence ID" value="KAG8368919.1"/>
    <property type="molecule type" value="Genomic_DNA"/>
</dbReference>
<name>A0AAV6WFT0_9LAMI</name>
<organism evidence="2 3">
    <name type="scientific">Buddleja alternifolia</name>
    <dbReference type="NCBI Taxonomy" id="168488"/>
    <lineage>
        <taxon>Eukaryota</taxon>
        <taxon>Viridiplantae</taxon>
        <taxon>Streptophyta</taxon>
        <taxon>Embryophyta</taxon>
        <taxon>Tracheophyta</taxon>
        <taxon>Spermatophyta</taxon>
        <taxon>Magnoliopsida</taxon>
        <taxon>eudicotyledons</taxon>
        <taxon>Gunneridae</taxon>
        <taxon>Pentapetalae</taxon>
        <taxon>asterids</taxon>
        <taxon>lamiids</taxon>
        <taxon>Lamiales</taxon>
        <taxon>Scrophulariaceae</taxon>
        <taxon>Buddlejeae</taxon>
        <taxon>Buddleja</taxon>
    </lineage>
</organism>
<feature type="compositionally biased region" description="Polar residues" evidence="1">
    <location>
        <begin position="164"/>
        <end position="176"/>
    </location>
</feature>
<dbReference type="PANTHER" id="PTHR47292:SF1">
    <property type="entry name" value="TRANSCRIPTION ELONGATION FACTOR (TFIIS) FAMILY PROTEIN"/>
    <property type="match status" value="1"/>
</dbReference>
<accession>A0AAV6WFT0</accession>
<dbReference type="Proteomes" id="UP000826271">
    <property type="component" value="Unassembled WGS sequence"/>
</dbReference>
<keyword evidence="3" id="KW-1185">Reference proteome</keyword>
<proteinExistence type="predicted"/>
<evidence type="ECO:0000313" key="3">
    <source>
        <dbReference type="Proteomes" id="UP000826271"/>
    </source>
</evidence>
<reference evidence="2" key="1">
    <citation type="submission" date="2019-10" db="EMBL/GenBank/DDBJ databases">
        <authorList>
            <person name="Zhang R."/>
            <person name="Pan Y."/>
            <person name="Wang J."/>
            <person name="Ma R."/>
            <person name="Yu S."/>
        </authorList>
    </citation>
    <scope>NUCLEOTIDE SEQUENCE</scope>
    <source>
        <strain evidence="2">LA-IB0</strain>
        <tissue evidence="2">Leaf</tissue>
    </source>
</reference>
<sequence length="215" mass="23940">MLHKSSSSERSLENSKDFGTFLSGIENDGKINNLDQHVIDDELTNDYNLAKKETDRESGQGNLGWKVFAATSVFRPTSPRRVPKSDKDLSIGRSNLNFDLNVAENADAKTKDQSESSVETNSRKSERLKLDLNLTSEMVPPPSDWQMAQLFPHGNGHSSSSSSKQPSLRNINLNDQPSFLNDPSDNFYLSKFSQNFNGVKSDDSVISIMSHVIEI</sequence>
<gene>
    <name evidence="2" type="ORF">BUALT_Bualt15G0096500</name>
</gene>
<evidence type="ECO:0000313" key="2">
    <source>
        <dbReference type="EMBL" id="KAG8368919.1"/>
    </source>
</evidence>
<feature type="region of interest" description="Disordered" evidence="1">
    <location>
        <begin position="102"/>
        <end position="176"/>
    </location>
</feature>
<comment type="caution">
    <text evidence="2">The sequence shown here is derived from an EMBL/GenBank/DDBJ whole genome shotgun (WGS) entry which is preliminary data.</text>
</comment>
<evidence type="ECO:0000256" key="1">
    <source>
        <dbReference type="SAM" id="MobiDB-lite"/>
    </source>
</evidence>